<dbReference type="InterPro" id="IPR009061">
    <property type="entry name" value="DNA-bd_dom_put_sf"/>
</dbReference>
<dbReference type="SUPFAM" id="SSF46955">
    <property type="entry name" value="Putative DNA-binding domain"/>
    <property type="match status" value="1"/>
</dbReference>
<dbReference type="Proteomes" id="UP000184758">
    <property type="component" value="Unassembled WGS sequence"/>
</dbReference>
<gene>
    <name evidence="2" type="ORF">SAMN05878443_2394</name>
</gene>
<dbReference type="GO" id="GO:0006355">
    <property type="term" value="P:regulation of DNA-templated transcription"/>
    <property type="evidence" value="ECO:0007669"/>
    <property type="project" value="InterPro"/>
</dbReference>
<evidence type="ECO:0000256" key="1">
    <source>
        <dbReference type="SAM" id="Coils"/>
    </source>
</evidence>
<name>A0A1N6IL09_9LACT</name>
<dbReference type="AlphaFoldDB" id="A0A1N6IL09"/>
<dbReference type="EMBL" id="FSRN01000004">
    <property type="protein sequence ID" value="SIO32685.1"/>
    <property type="molecule type" value="Genomic_DNA"/>
</dbReference>
<accession>A0A1N6IL09</accession>
<reference evidence="3" key="1">
    <citation type="submission" date="2016-11" db="EMBL/GenBank/DDBJ databases">
        <authorList>
            <person name="Varghese N."/>
            <person name="Submissions S."/>
        </authorList>
    </citation>
    <scope>NUCLEOTIDE SEQUENCE [LARGE SCALE GENOMIC DNA]</scope>
    <source>
        <strain evidence="3">313</strain>
    </source>
</reference>
<dbReference type="Gene3D" id="1.10.1660.10">
    <property type="match status" value="1"/>
</dbReference>
<keyword evidence="3" id="KW-1185">Reference proteome</keyword>
<proteinExistence type="predicted"/>
<evidence type="ECO:0000313" key="3">
    <source>
        <dbReference type="Proteomes" id="UP000184758"/>
    </source>
</evidence>
<sequence length="199" mass="23247">MKDVEGVTEYITTEEAAKKLGIQLPTLRKYAGMIDKNAKGGKYFERDDRNYRLYTKDNITTINQIIALKSRPKMTIETAIEQVLNMEYNVDTPSEIEKHNADNNDITSLQKLLISQNDLIQKKDDQLLRYDNQIIKYNETINHYENLVKNLMENNINLANQVEIMINNQEQLALDKKEEPLPLEKVPEKQGFLNRIFKK</sequence>
<feature type="coiled-coil region" evidence="1">
    <location>
        <begin position="134"/>
        <end position="168"/>
    </location>
</feature>
<organism evidence="2 3">
    <name type="scientific">Carnobacterium alterfunditum</name>
    <dbReference type="NCBI Taxonomy" id="28230"/>
    <lineage>
        <taxon>Bacteria</taxon>
        <taxon>Bacillati</taxon>
        <taxon>Bacillota</taxon>
        <taxon>Bacilli</taxon>
        <taxon>Lactobacillales</taxon>
        <taxon>Carnobacteriaceae</taxon>
        <taxon>Carnobacterium</taxon>
    </lineage>
</organism>
<keyword evidence="1" id="KW-0175">Coiled coil</keyword>
<evidence type="ECO:0000313" key="2">
    <source>
        <dbReference type="EMBL" id="SIO32685.1"/>
    </source>
</evidence>
<dbReference type="RefSeq" id="WP_034545013.1">
    <property type="nucleotide sequence ID" value="NZ_FSRN01000004.1"/>
</dbReference>
<dbReference type="GO" id="GO:0003677">
    <property type="term" value="F:DNA binding"/>
    <property type="evidence" value="ECO:0007669"/>
    <property type="project" value="InterPro"/>
</dbReference>
<protein>
    <submittedName>
        <fullName evidence="2">MerR HTH family regulatory protein</fullName>
    </submittedName>
</protein>